<protein>
    <submittedName>
        <fullName evidence="1">Uncharacterized protein</fullName>
    </submittedName>
</protein>
<dbReference type="Proteomes" id="UP000663940">
    <property type="component" value="Chromosome"/>
</dbReference>
<reference evidence="1 2" key="1">
    <citation type="submission" date="2021-03" db="EMBL/GenBank/DDBJ databases">
        <title>Mucilaginibacter strains isolated from gold and copper mining confer multi heavy-metal resistance.</title>
        <authorList>
            <person name="Li Y."/>
        </authorList>
    </citation>
    <scope>NUCLEOTIDE SEQUENCE [LARGE SCALE GENOMIC DNA]</scope>
    <source>
        <strain evidence="1 2">P2-4</strain>
    </source>
</reference>
<gene>
    <name evidence="1" type="ORF">J3L21_32885</name>
</gene>
<dbReference type="RefSeq" id="WP_167516295.1">
    <property type="nucleotide sequence ID" value="NZ_CP043451.1"/>
</dbReference>
<accession>A0ABX7UCE4</accession>
<keyword evidence="2" id="KW-1185">Reference proteome</keyword>
<dbReference type="EMBL" id="CP071880">
    <property type="protein sequence ID" value="QTE50273.1"/>
    <property type="molecule type" value="Genomic_DNA"/>
</dbReference>
<organism evidence="1 2">
    <name type="scientific">Mucilaginibacter rubeus</name>
    <dbReference type="NCBI Taxonomy" id="2027860"/>
    <lineage>
        <taxon>Bacteria</taxon>
        <taxon>Pseudomonadati</taxon>
        <taxon>Bacteroidota</taxon>
        <taxon>Sphingobacteriia</taxon>
        <taxon>Sphingobacteriales</taxon>
        <taxon>Sphingobacteriaceae</taxon>
        <taxon>Mucilaginibacter</taxon>
    </lineage>
</organism>
<evidence type="ECO:0000313" key="2">
    <source>
        <dbReference type="Proteomes" id="UP000663940"/>
    </source>
</evidence>
<evidence type="ECO:0000313" key="1">
    <source>
        <dbReference type="EMBL" id="QTE50273.1"/>
    </source>
</evidence>
<proteinExistence type="predicted"/>
<sequence>MTTQVKQVYQGILNRQREWLLEKNSQETGLNEDLIRKPLQYLNLEEEQLGYI</sequence>
<name>A0ABX7UCE4_9SPHI</name>